<accession>A0ACD3A0R5</accession>
<gene>
    <name evidence="1" type="ORF">BDN72DRAFT_906014</name>
</gene>
<protein>
    <submittedName>
        <fullName evidence="1">Uncharacterized protein</fullName>
    </submittedName>
</protein>
<name>A0ACD3A0R5_9AGAR</name>
<dbReference type="EMBL" id="ML209032">
    <property type="protein sequence ID" value="TFK59271.1"/>
    <property type="molecule type" value="Genomic_DNA"/>
</dbReference>
<evidence type="ECO:0000313" key="2">
    <source>
        <dbReference type="Proteomes" id="UP000308600"/>
    </source>
</evidence>
<organism evidence="1 2">
    <name type="scientific">Pluteus cervinus</name>
    <dbReference type="NCBI Taxonomy" id="181527"/>
    <lineage>
        <taxon>Eukaryota</taxon>
        <taxon>Fungi</taxon>
        <taxon>Dikarya</taxon>
        <taxon>Basidiomycota</taxon>
        <taxon>Agaricomycotina</taxon>
        <taxon>Agaricomycetes</taxon>
        <taxon>Agaricomycetidae</taxon>
        <taxon>Agaricales</taxon>
        <taxon>Pluteineae</taxon>
        <taxon>Pluteaceae</taxon>
        <taxon>Pluteus</taxon>
    </lineage>
</organism>
<feature type="non-terminal residue" evidence="1">
    <location>
        <position position="493"/>
    </location>
</feature>
<evidence type="ECO:0000313" key="1">
    <source>
        <dbReference type="EMBL" id="TFK59271.1"/>
    </source>
</evidence>
<proteinExistence type="predicted"/>
<reference evidence="1 2" key="1">
    <citation type="journal article" date="2019" name="Nat. Ecol. Evol.">
        <title>Megaphylogeny resolves global patterns of mushroom evolution.</title>
        <authorList>
            <person name="Varga T."/>
            <person name="Krizsan K."/>
            <person name="Foldi C."/>
            <person name="Dima B."/>
            <person name="Sanchez-Garcia M."/>
            <person name="Sanchez-Ramirez S."/>
            <person name="Szollosi G.J."/>
            <person name="Szarkandi J.G."/>
            <person name="Papp V."/>
            <person name="Albert L."/>
            <person name="Andreopoulos W."/>
            <person name="Angelini C."/>
            <person name="Antonin V."/>
            <person name="Barry K.W."/>
            <person name="Bougher N.L."/>
            <person name="Buchanan P."/>
            <person name="Buyck B."/>
            <person name="Bense V."/>
            <person name="Catcheside P."/>
            <person name="Chovatia M."/>
            <person name="Cooper J."/>
            <person name="Damon W."/>
            <person name="Desjardin D."/>
            <person name="Finy P."/>
            <person name="Geml J."/>
            <person name="Haridas S."/>
            <person name="Hughes K."/>
            <person name="Justo A."/>
            <person name="Karasinski D."/>
            <person name="Kautmanova I."/>
            <person name="Kiss B."/>
            <person name="Kocsube S."/>
            <person name="Kotiranta H."/>
            <person name="LaButti K.M."/>
            <person name="Lechner B.E."/>
            <person name="Liimatainen K."/>
            <person name="Lipzen A."/>
            <person name="Lukacs Z."/>
            <person name="Mihaltcheva S."/>
            <person name="Morgado L.N."/>
            <person name="Niskanen T."/>
            <person name="Noordeloos M.E."/>
            <person name="Ohm R.A."/>
            <person name="Ortiz-Santana B."/>
            <person name="Ovrebo C."/>
            <person name="Racz N."/>
            <person name="Riley R."/>
            <person name="Savchenko A."/>
            <person name="Shiryaev A."/>
            <person name="Soop K."/>
            <person name="Spirin V."/>
            <person name="Szebenyi C."/>
            <person name="Tomsovsky M."/>
            <person name="Tulloss R.E."/>
            <person name="Uehling J."/>
            <person name="Grigoriev I.V."/>
            <person name="Vagvolgyi C."/>
            <person name="Papp T."/>
            <person name="Martin F.M."/>
            <person name="Miettinen O."/>
            <person name="Hibbett D.S."/>
            <person name="Nagy L.G."/>
        </authorList>
    </citation>
    <scope>NUCLEOTIDE SEQUENCE [LARGE SCALE GENOMIC DNA]</scope>
    <source>
        <strain evidence="1 2">NL-1719</strain>
    </source>
</reference>
<dbReference type="Proteomes" id="UP000308600">
    <property type="component" value="Unassembled WGS sequence"/>
</dbReference>
<keyword evidence="2" id="KW-1185">Reference proteome</keyword>
<sequence>MVPGAPPTLSLSGLSKADACSKIESEILRLKGQIRTLLSARNSLSPVASLPNELLAKVFMHCCDFDESRSFSNLRTDDEDSNENHDEGAQPDMRLVVSWVSHHWRDVALGHRQLWNLVVNLRESINLDYVRSCGARCQNLLVDLASPSNHLLDACLSSISQLAHLKLNLLSDAVIPSAISEGQIWSQPALVLRTLNLDSIHILSDNAKDYPKLQHLHLSECNFHWKFITSLASTLSKLEVYSPQRTLTIPACLALLSSLSLLSDCAFYYCFKDNEGTAPTRPRPNHLRLQNLTKLILADSMPHIIQLLQAIEIPRASLQSFVQKDKFLGKDYVELLCTLQKSHEHMWGSVRYLQVHDSFLVSNYEESLCHDIIVPNFHLLLLPACQKLDLTALESLWTHHLPIDVVEVFGHLTWLRRVVLGSSNALEDFVTFMCTKIHDNEYTPLFPALQELVLVHLDISAAEWLGSLHDILALRKIWGFGLQKLVLFECGTA</sequence>